<evidence type="ECO:0000313" key="2">
    <source>
        <dbReference type="EMBL" id="WHY52328.1"/>
    </source>
</evidence>
<accession>A0AAX3WWS0</accession>
<name>A0AAX3WWS0_9BACI</name>
<protein>
    <submittedName>
        <fullName evidence="2">Cell wall-binding protein</fullName>
    </submittedName>
</protein>
<evidence type="ECO:0000313" key="3">
    <source>
        <dbReference type="Proteomes" id="UP001178322"/>
    </source>
</evidence>
<gene>
    <name evidence="2" type="ORF">QNH24_03565</name>
</gene>
<sequence>MGILKKPIKVGVLTSLLLTPAALANAQEIQPQQKTEQVAYVNAVAVETKEQLQMMYKNLTDKSSLDDITIAESRFNGLAAAGFTADEIQFIKAKVAYVRAQKTLVTEIKSLGESINKLTYTSSSLTRDAKVTEDKYKEFMNETKAGSYANVQKTFKEAVNAAPQTAVSSMLGLAVQYGYDEAAQKNYFKTNGADLDKLTTMVNAVAAVQPTIDLLDGLKLDLLNSDFTAIKQKVTAITTAYNALSADHKKIATAYIPEGDTIAPYKTYTDTKQNIDAALKVEDSITQLMNKDAASFDKATTFISAVSAIETAYGKLTKEAQNYVVNYNVFLPYKAAADVSKQINTLVVSNSADYRTTVNNLLDSYNGLDKKAFVKNATNLTAAQEEIKEAENIEALIQGIENAGAAEQFTKIKGAREAYNTPPSTVNAANVKKIVNNLATLVEWEKKYSASTDVDKLIAAIDPSLSTFESKTLLAQSAFDKLGTAEQAIVQNKGQLAIYFPYADLLNKVNALKTTSPDYSQKVREYQTKVNALDPTGHAQEAALTTIKTKLSEKLTLLSNEEDVLAAVISKITALNSSQNLIQDMQEARKQYDALSANAKKRVTNIKILTDLEKSQKAVLNVITLVEKLDPAAKDYTKKAKAANTAYLKLDATNKNYVKNYKTLKDQVEAMGIITRIMALNTSQKTYNETVDLILNDYAALSDAAKQLVTNYQDLQTAKGYITIAKSFDDRVISIANEPDTTFVAKVAALTAEYKTMDKNAKKLVTQYKTLTSYEKNNASVVKVINLITALNPSSKDYSKKVLAARKAYNALDPASQKRVTNYGQLAAVEDVATLIGLIETLKPTSKTFLNDLETARKNYDALPPEKQSAVLNYEKLVTAETELKSAHTVIALIEAAVPDDDEFLTKLMNARVAYDKLPSGQKKLVSNVKLLTDREKQVKPILNTMVQIDVLEPGSSKFVSQVNAARKAYDKLTKEQKAFVKNIAILQGYEPTAKVIELIGKLKASSKTFHTDTTQARALYDGLSKDMQQYVTNYHLLQAAETSILGAGNVQRMIEELPSVEASQYVKRIEEIRAAYNALPKDQQMAVENYKTLQEQEKLIKPVINVVNEIEKLMTSKNMDSQYQKILKAYDNLNATQRRYVYNQQLLLSLDSVIKVYQSIADLKPSDPLYFGKVESVRKDYDSLNTIDKQRVSNYNILLEAEKNLTDVKKVVEIIAGLHPSSGTYIEDVANAVAAYKVLDSKVRGQVINYDTLKKAEKDVAAVLKVVNAIGEIDPDNKQFEKKVLAAQKLYSSLSLEQQDLVYNFRILQDHLRTLGLE</sequence>
<feature type="chain" id="PRO_5043802754" evidence="1">
    <location>
        <begin position="25"/>
        <end position="1319"/>
    </location>
</feature>
<dbReference type="RefSeq" id="WP_283870783.1">
    <property type="nucleotide sequence ID" value="NZ_CP126101.1"/>
</dbReference>
<dbReference type="Proteomes" id="UP001178322">
    <property type="component" value="Chromosome"/>
</dbReference>
<reference evidence="2" key="1">
    <citation type="submission" date="2023-05" db="EMBL/GenBank/DDBJ databases">
        <title>Comparative genomics of Bacillaceae isolates and their secondary metabolite potential.</title>
        <authorList>
            <person name="Song L."/>
            <person name="Nielsen L.J."/>
            <person name="Mohite O."/>
            <person name="Xu X."/>
            <person name="Weber T."/>
            <person name="Kovacs A.T."/>
        </authorList>
    </citation>
    <scope>NUCLEOTIDE SEQUENCE</scope>
    <source>
        <strain evidence="2">LY1</strain>
    </source>
</reference>
<keyword evidence="1" id="KW-0732">Signal</keyword>
<proteinExistence type="predicted"/>
<evidence type="ECO:0000256" key="1">
    <source>
        <dbReference type="SAM" id="SignalP"/>
    </source>
</evidence>
<dbReference type="EMBL" id="CP126101">
    <property type="protein sequence ID" value="WHY52328.1"/>
    <property type="molecule type" value="Genomic_DNA"/>
</dbReference>
<feature type="signal peptide" evidence="1">
    <location>
        <begin position="1"/>
        <end position="24"/>
    </location>
</feature>
<organism evidence="2 3">
    <name type="scientific">Lysinibacillus pakistanensis</name>
    <dbReference type="NCBI Taxonomy" id="759811"/>
    <lineage>
        <taxon>Bacteria</taxon>
        <taxon>Bacillati</taxon>
        <taxon>Bacillota</taxon>
        <taxon>Bacilli</taxon>
        <taxon>Bacillales</taxon>
        <taxon>Bacillaceae</taxon>
        <taxon>Lysinibacillus</taxon>
    </lineage>
</organism>